<evidence type="ECO:0000313" key="4">
    <source>
        <dbReference type="EMBL" id="NYH77363.1"/>
    </source>
</evidence>
<dbReference type="EMBL" id="JACBYW010000001">
    <property type="protein sequence ID" value="NYH77363.1"/>
    <property type="molecule type" value="Genomic_DNA"/>
</dbReference>
<evidence type="ECO:0000313" key="5">
    <source>
        <dbReference type="Proteomes" id="UP000548304"/>
    </source>
</evidence>
<keyword evidence="3" id="KW-0949">S-adenosyl-L-methionine</keyword>
<dbReference type="GO" id="GO:0032259">
    <property type="term" value="P:methylation"/>
    <property type="evidence" value="ECO:0007669"/>
    <property type="project" value="UniProtKB-KW"/>
</dbReference>
<dbReference type="AlphaFoldDB" id="A0A852Z543"/>
<dbReference type="InterPro" id="IPR050362">
    <property type="entry name" value="Cation-dep_OMT"/>
</dbReference>
<dbReference type="RefSeq" id="WP_179533909.1">
    <property type="nucleotide sequence ID" value="NZ_JACBYW010000001.1"/>
</dbReference>
<keyword evidence="5" id="KW-1185">Reference proteome</keyword>
<dbReference type="Gene3D" id="3.40.50.150">
    <property type="entry name" value="Vaccinia Virus protein VP39"/>
    <property type="match status" value="1"/>
</dbReference>
<dbReference type="SUPFAM" id="SSF53335">
    <property type="entry name" value="S-adenosyl-L-methionine-dependent methyltransferases"/>
    <property type="match status" value="1"/>
</dbReference>
<comment type="caution">
    <text evidence="4">The sequence shown here is derived from an EMBL/GenBank/DDBJ whole genome shotgun (WGS) entry which is preliminary data.</text>
</comment>
<dbReference type="GO" id="GO:0008171">
    <property type="term" value="F:O-methyltransferase activity"/>
    <property type="evidence" value="ECO:0007669"/>
    <property type="project" value="InterPro"/>
</dbReference>
<sequence>MSGQVRVDHELAEYVRQCSLREDDVLRRLREETARLPEQDMQISPEQGQFLYLVARLLDPARVLEIGVFTGYSTLCTARALRAGARLVACDTSAEWTSVARRYWDESGVSDRIDLRMGEATETLDSLSSEFGVETFDLAFVDADKSDYPEYLERTLELLRPGGLVIFDNTLWGGRVVREDAEDEDTRSVRRFNGMIREDARVDISLLPFADGLTLARKRER</sequence>
<keyword evidence="2 4" id="KW-0808">Transferase</keyword>
<protein>
    <submittedName>
        <fullName evidence="4">O-methyltransferase</fullName>
    </submittedName>
</protein>
<gene>
    <name evidence="4" type="ORF">FHR84_000677</name>
</gene>
<evidence type="ECO:0000256" key="1">
    <source>
        <dbReference type="ARBA" id="ARBA00022603"/>
    </source>
</evidence>
<dbReference type="CDD" id="cd02440">
    <property type="entry name" value="AdoMet_MTases"/>
    <property type="match status" value="1"/>
</dbReference>
<organism evidence="4 5">
    <name type="scientific">Actinopolyspora biskrensis</name>
    <dbReference type="NCBI Taxonomy" id="1470178"/>
    <lineage>
        <taxon>Bacteria</taxon>
        <taxon>Bacillati</taxon>
        <taxon>Actinomycetota</taxon>
        <taxon>Actinomycetes</taxon>
        <taxon>Actinopolysporales</taxon>
        <taxon>Actinopolysporaceae</taxon>
        <taxon>Actinopolyspora</taxon>
    </lineage>
</organism>
<dbReference type="InterPro" id="IPR029063">
    <property type="entry name" value="SAM-dependent_MTases_sf"/>
</dbReference>
<keyword evidence="1 4" id="KW-0489">Methyltransferase</keyword>
<reference evidence="4 5" key="1">
    <citation type="submission" date="2020-07" db="EMBL/GenBank/DDBJ databases">
        <title>Genomic Encyclopedia of Type Strains, Phase III (KMG-III): the genomes of soil and plant-associated and newly described type strains.</title>
        <authorList>
            <person name="Whitman W."/>
        </authorList>
    </citation>
    <scope>NUCLEOTIDE SEQUENCE [LARGE SCALE GENOMIC DNA]</scope>
    <source>
        <strain evidence="4 5">CECT 8576</strain>
    </source>
</reference>
<proteinExistence type="predicted"/>
<dbReference type="Pfam" id="PF01596">
    <property type="entry name" value="Methyltransf_3"/>
    <property type="match status" value="1"/>
</dbReference>
<dbReference type="GO" id="GO:0008757">
    <property type="term" value="F:S-adenosylmethionine-dependent methyltransferase activity"/>
    <property type="evidence" value="ECO:0007669"/>
    <property type="project" value="TreeGrafter"/>
</dbReference>
<dbReference type="PROSITE" id="PS51682">
    <property type="entry name" value="SAM_OMT_I"/>
    <property type="match status" value="1"/>
</dbReference>
<dbReference type="Proteomes" id="UP000548304">
    <property type="component" value="Unassembled WGS sequence"/>
</dbReference>
<evidence type="ECO:0000256" key="2">
    <source>
        <dbReference type="ARBA" id="ARBA00022679"/>
    </source>
</evidence>
<evidence type="ECO:0000256" key="3">
    <source>
        <dbReference type="ARBA" id="ARBA00022691"/>
    </source>
</evidence>
<dbReference type="InterPro" id="IPR002935">
    <property type="entry name" value="SAM_O-MeTrfase"/>
</dbReference>
<name>A0A852Z543_9ACTN</name>
<dbReference type="PANTHER" id="PTHR10509">
    <property type="entry name" value="O-METHYLTRANSFERASE-RELATED"/>
    <property type="match status" value="1"/>
</dbReference>
<accession>A0A852Z543</accession>
<dbReference type="PANTHER" id="PTHR10509:SF14">
    <property type="entry name" value="CAFFEOYL-COA O-METHYLTRANSFERASE 3-RELATED"/>
    <property type="match status" value="1"/>
</dbReference>